<evidence type="ECO:0000313" key="4">
    <source>
        <dbReference type="EMBL" id="TQD51626.1"/>
    </source>
</evidence>
<dbReference type="GO" id="GO:0008168">
    <property type="term" value="F:methyltransferase activity"/>
    <property type="evidence" value="ECO:0007669"/>
    <property type="project" value="UniProtKB-KW"/>
</dbReference>
<dbReference type="GO" id="GO:0006355">
    <property type="term" value="P:regulation of DNA-templated transcription"/>
    <property type="evidence" value="ECO:0007669"/>
    <property type="project" value="InterPro"/>
</dbReference>
<dbReference type="InterPro" id="IPR054728">
    <property type="entry name" value="RsmB-like_ferredoxin"/>
</dbReference>
<dbReference type="EMBL" id="VICE01000005">
    <property type="protein sequence ID" value="TQD51626.1"/>
    <property type="molecule type" value="Genomic_DNA"/>
</dbReference>
<feature type="domain" description="SAM-dependent MTase RsmB/NOP-type" evidence="3">
    <location>
        <begin position="165"/>
        <end position="239"/>
    </location>
</feature>
<evidence type="ECO:0000259" key="3">
    <source>
        <dbReference type="PROSITE" id="PS51686"/>
    </source>
</evidence>
<dbReference type="RefSeq" id="WP_281286201.1">
    <property type="nucleotide sequence ID" value="NZ_VICE01000005.1"/>
</dbReference>
<dbReference type="InterPro" id="IPR029063">
    <property type="entry name" value="SAM-dependent_MTases_sf"/>
</dbReference>
<dbReference type="InterPro" id="IPR006027">
    <property type="entry name" value="NusB_RsmB_TIM44"/>
</dbReference>
<comment type="caution">
    <text evidence="2">Lacks conserved residue(s) required for the propagation of feature annotation.</text>
</comment>
<feature type="non-terminal residue" evidence="4">
    <location>
        <position position="239"/>
    </location>
</feature>
<dbReference type="PROSITE" id="PS51686">
    <property type="entry name" value="SAM_MT_RSMB_NOP"/>
    <property type="match status" value="1"/>
</dbReference>
<dbReference type="Gene3D" id="1.10.940.10">
    <property type="entry name" value="NusB-like"/>
    <property type="match status" value="1"/>
</dbReference>
<dbReference type="InterPro" id="IPR035926">
    <property type="entry name" value="NusB-like_sf"/>
</dbReference>
<dbReference type="Pfam" id="PF01029">
    <property type="entry name" value="NusB"/>
    <property type="match status" value="1"/>
</dbReference>
<dbReference type="AlphaFoldDB" id="A0A508ANS7"/>
<evidence type="ECO:0000256" key="1">
    <source>
        <dbReference type="ARBA" id="ARBA00022884"/>
    </source>
</evidence>
<keyword evidence="2 4" id="KW-0489">Methyltransferase</keyword>
<evidence type="ECO:0000313" key="5">
    <source>
        <dbReference type="Proteomes" id="UP000318212"/>
    </source>
</evidence>
<keyword evidence="1 2" id="KW-0694">RNA-binding</keyword>
<dbReference type="InterPro" id="IPR001678">
    <property type="entry name" value="MeTrfase_RsmB-F_NOP2_dom"/>
</dbReference>
<dbReference type="SUPFAM" id="SSF53335">
    <property type="entry name" value="S-adenosyl-L-methionine-dependent methyltransferases"/>
    <property type="match status" value="1"/>
</dbReference>
<keyword evidence="5" id="KW-1185">Reference proteome</keyword>
<comment type="similarity">
    <text evidence="2">Belongs to the class I-like SAM-binding methyltransferase superfamily. RsmB/NOP family.</text>
</comment>
<name>A0A508ANS7_9GAMM</name>
<accession>A0A508ANS7</accession>
<keyword evidence="2 4" id="KW-0808">Transferase</keyword>
<dbReference type="Proteomes" id="UP000318212">
    <property type="component" value="Unassembled WGS sequence"/>
</dbReference>
<protein>
    <submittedName>
        <fullName evidence="4">16S rRNA (Cytosine(967)-C(5))-methyltransferase</fullName>
    </submittedName>
</protein>
<dbReference type="Pfam" id="PF22458">
    <property type="entry name" value="RsmF-B_ferredox"/>
    <property type="match status" value="1"/>
</dbReference>
<proteinExistence type="inferred from homology"/>
<dbReference type="SUPFAM" id="SSF48013">
    <property type="entry name" value="NusB-like"/>
    <property type="match status" value="1"/>
</dbReference>
<sequence>MTAPSPSAAGARPRAVAARVLDAVLLRGRSLRVELAKSLPTLEDPRDRALVETLCFAVLRQPGRFEAALSNWMPKPPGRRDGELKTLLFVGFAQLDPLGLPAHAAVASTVEAARVLGRRHQAGLVNALLRRAQREGLPPGSPEADWPDWLRERIRADWPSHAAAIFAESVAPPPLWLRVNRQQGDRDAYRERLAAAGIEARPDPDLADALRVEGTLAVASLPGFTAGAVSVQDAAAQAV</sequence>
<dbReference type="Gene3D" id="3.30.70.1170">
    <property type="entry name" value="Sun protein, domain 3"/>
    <property type="match status" value="1"/>
</dbReference>
<dbReference type="GO" id="GO:0003723">
    <property type="term" value="F:RNA binding"/>
    <property type="evidence" value="ECO:0007669"/>
    <property type="project" value="UniProtKB-UniRule"/>
</dbReference>
<dbReference type="GO" id="GO:0032259">
    <property type="term" value="P:methylation"/>
    <property type="evidence" value="ECO:0007669"/>
    <property type="project" value="UniProtKB-KW"/>
</dbReference>
<dbReference type="FunFam" id="3.30.70.1170:FF:000002">
    <property type="entry name" value="Ribosomal RNA small subunit methyltransferase B"/>
    <property type="match status" value="1"/>
</dbReference>
<keyword evidence="2" id="KW-0949">S-adenosyl-L-methionine</keyword>
<organism evidence="4 5">
    <name type="scientific">Marilutibacter aestuarii</name>
    <dbReference type="NCBI Taxonomy" id="1706195"/>
    <lineage>
        <taxon>Bacteria</taxon>
        <taxon>Pseudomonadati</taxon>
        <taxon>Pseudomonadota</taxon>
        <taxon>Gammaproteobacteria</taxon>
        <taxon>Lysobacterales</taxon>
        <taxon>Lysobacteraceae</taxon>
        <taxon>Marilutibacter</taxon>
    </lineage>
</organism>
<evidence type="ECO:0000256" key="2">
    <source>
        <dbReference type="PROSITE-ProRule" id="PRU01023"/>
    </source>
</evidence>
<comment type="caution">
    <text evidence="4">The sequence shown here is derived from an EMBL/GenBank/DDBJ whole genome shotgun (WGS) entry which is preliminary data.</text>
</comment>
<gene>
    <name evidence="4" type="ORF">FKV25_00580</name>
</gene>
<reference evidence="4 5" key="1">
    <citation type="submission" date="2019-06" db="EMBL/GenBank/DDBJ databases">
        <title>Lysobacter alkalisoli sp. nov. isolated from saline soil.</title>
        <authorList>
            <person name="Sun J.-Q."/>
            <person name="Xu L."/>
        </authorList>
    </citation>
    <scope>NUCLEOTIDE SEQUENCE [LARGE SCALE GENOMIC DNA]</scope>
    <source>
        <strain evidence="4 5">JCM 31130</strain>
    </source>
</reference>